<dbReference type="STRING" id="49390.A0A068TT44"/>
<dbReference type="PANTHER" id="PTHR32278">
    <property type="entry name" value="F-BOX DOMAIN-CONTAINING PROTEIN"/>
    <property type="match status" value="1"/>
</dbReference>
<dbReference type="EMBL" id="HG739087">
    <property type="protein sequence ID" value="CDO99431.1"/>
    <property type="molecule type" value="Genomic_DNA"/>
</dbReference>
<feature type="domain" description="F-box" evidence="1">
    <location>
        <begin position="2"/>
        <end position="48"/>
    </location>
</feature>
<name>A0A068TT44_COFCA</name>
<gene>
    <name evidence="2" type="ORF">GSCOC_T00026603001</name>
</gene>
<dbReference type="InterPro" id="IPR001810">
    <property type="entry name" value="F-box_dom"/>
</dbReference>
<dbReference type="Gene3D" id="1.20.1280.50">
    <property type="match status" value="1"/>
</dbReference>
<dbReference type="Proteomes" id="UP000295252">
    <property type="component" value="Chromosome V"/>
</dbReference>
<evidence type="ECO:0000259" key="1">
    <source>
        <dbReference type="PROSITE" id="PS50181"/>
    </source>
</evidence>
<dbReference type="Pfam" id="PF14299">
    <property type="entry name" value="PP2"/>
    <property type="match status" value="1"/>
</dbReference>
<reference evidence="3" key="1">
    <citation type="journal article" date="2014" name="Science">
        <title>The coffee genome provides insight into the convergent evolution of caffeine biosynthesis.</title>
        <authorList>
            <person name="Denoeud F."/>
            <person name="Carretero-Paulet L."/>
            <person name="Dereeper A."/>
            <person name="Droc G."/>
            <person name="Guyot R."/>
            <person name="Pietrella M."/>
            <person name="Zheng C."/>
            <person name="Alberti A."/>
            <person name="Anthony F."/>
            <person name="Aprea G."/>
            <person name="Aury J.M."/>
            <person name="Bento P."/>
            <person name="Bernard M."/>
            <person name="Bocs S."/>
            <person name="Campa C."/>
            <person name="Cenci A."/>
            <person name="Combes M.C."/>
            <person name="Crouzillat D."/>
            <person name="Da Silva C."/>
            <person name="Daddiego L."/>
            <person name="De Bellis F."/>
            <person name="Dussert S."/>
            <person name="Garsmeur O."/>
            <person name="Gayraud T."/>
            <person name="Guignon V."/>
            <person name="Jahn K."/>
            <person name="Jamilloux V."/>
            <person name="Joet T."/>
            <person name="Labadie K."/>
            <person name="Lan T."/>
            <person name="Leclercq J."/>
            <person name="Lepelley M."/>
            <person name="Leroy T."/>
            <person name="Li L.T."/>
            <person name="Librado P."/>
            <person name="Lopez L."/>
            <person name="Munoz A."/>
            <person name="Noel B."/>
            <person name="Pallavicini A."/>
            <person name="Perrotta G."/>
            <person name="Poncet V."/>
            <person name="Pot D."/>
            <person name="Priyono X."/>
            <person name="Rigoreau M."/>
            <person name="Rouard M."/>
            <person name="Rozas J."/>
            <person name="Tranchant-Dubreuil C."/>
            <person name="VanBuren R."/>
            <person name="Zhang Q."/>
            <person name="Andrade A.C."/>
            <person name="Argout X."/>
            <person name="Bertrand B."/>
            <person name="de Kochko A."/>
            <person name="Graziosi G."/>
            <person name="Henry R.J."/>
            <person name="Jayarama X."/>
            <person name="Ming R."/>
            <person name="Nagai C."/>
            <person name="Rounsley S."/>
            <person name="Sankoff D."/>
            <person name="Giuliano G."/>
            <person name="Albert V.A."/>
            <person name="Wincker P."/>
            <person name="Lashermes P."/>
        </authorList>
    </citation>
    <scope>NUCLEOTIDE SEQUENCE [LARGE SCALE GENOMIC DNA]</scope>
    <source>
        <strain evidence="3">cv. DH200-94</strain>
    </source>
</reference>
<proteinExistence type="predicted"/>
<dbReference type="InterPro" id="IPR036047">
    <property type="entry name" value="F-box-like_dom_sf"/>
</dbReference>
<organism evidence="2 3">
    <name type="scientific">Coffea canephora</name>
    <name type="common">Robusta coffee</name>
    <dbReference type="NCBI Taxonomy" id="49390"/>
    <lineage>
        <taxon>Eukaryota</taxon>
        <taxon>Viridiplantae</taxon>
        <taxon>Streptophyta</taxon>
        <taxon>Embryophyta</taxon>
        <taxon>Tracheophyta</taxon>
        <taxon>Spermatophyta</taxon>
        <taxon>Magnoliopsida</taxon>
        <taxon>eudicotyledons</taxon>
        <taxon>Gunneridae</taxon>
        <taxon>Pentapetalae</taxon>
        <taxon>asterids</taxon>
        <taxon>lamiids</taxon>
        <taxon>Gentianales</taxon>
        <taxon>Rubiaceae</taxon>
        <taxon>Ixoroideae</taxon>
        <taxon>Gardenieae complex</taxon>
        <taxon>Bertiereae - Coffeeae clade</taxon>
        <taxon>Coffeeae</taxon>
        <taxon>Coffea</taxon>
    </lineage>
</organism>
<evidence type="ECO:0000313" key="2">
    <source>
        <dbReference type="EMBL" id="CDO99431.1"/>
    </source>
</evidence>
<accession>A0A068TT44</accession>
<dbReference type="PhylomeDB" id="A0A068TT44"/>
<dbReference type="PROSITE" id="PS50181">
    <property type="entry name" value="FBOX"/>
    <property type="match status" value="1"/>
</dbReference>
<protein>
    <recommendedName>
        <fullName evidence="1">F-box domain-containing protein</fullName>
    </recommendedName>
</protein>
<dbReference type="InParanoid" id="A0A068TT44"/>
<keyword evidence="3" id="KW-1185">Reference proteome</keyword>
<dbReference type="InterPro" id="IPR025886">
    <property type="entry name" value="PP2-like"/>
</dbReference>
<dbReference type="SUPFAM" id="SSF81383">
    <property type="entry name" value="F-box domain"/>
    <property type="match status" value="1"/>
</dbReference>
<sequence length="268" mass="30218">MEGPFARLPEGFISEILSLTSPVDVIRASVVSKGFKPAADSDTIWEKFLPSDYQDIISRSDSAVDCSTKKALYFSLCDSPLLLDGGRMSFSVDKRSGKKCYMVGARELIIAWARDPWYWHWISRPDSRFREVAKLKAVCWLDIRGRIESQMLSTGTTYAAFLVFKIAEEHYGIEKATSLIRFVNHESDGEAKRRAAPVHLVSREGMNHPAEFGGKFPKMRTDGWMELELGKFYTDRGDDGQVEARLIEIISLHGKSGLIVDGIEFRPV</sequence>
<dbReference type="OMA" id="MENTHDI"/>
<dbReference type="AlphaFoldDB" id="A0A068TT44"/>
<dbReference type="Gramene" id="CDO99431">
    <property type="protein sequence ID" value="CDO99431"/>
    <property type="gene ID" value="GSCOC_T00026603001"/>
</dbReference>
<dbReference type="Pfam" id="PF00646">
    <property type="entry name" value="F-box"/>
    <property type="match status" value="1"/>
</dbReference>
<dbReference type="OrthoDB" id="1918565at2759"/>
<dbReference type="CDD" id="cd22162">
    <property type="entry name" value="F-box_AtSKIP3-like"/>
    <property type="match status" value="1"/>
</dbReference>
<evidence type="ECO:0000313" key="3">
    <source>
        <dbReference type="Proteomes" id="UP000295252"/>
    </source>
</evidence>
<dbReference type="PANTHER" id="PTHR32278:SF116">
    <property type="entry name" value="F-BOX PROTEIN PP2-B10-LIKE"/>
    <property type="match status" value="1"/>
</dbReference>